<gene>
    <name evidence="6" type="ORF">PoB_006342300</name>
</gene>
<keyword evidence="4 5" id="KW-0472">Membrane</keyword>
<evidence type="ECO:0000256" key="3">
    <source>
        <dbReference type="ARBA" id="ARBA00022989"/>
    </source>
</evidence>
<dbReference type="Pfam" id="PF02535">
    <property type="entry name" value="Zip"/>
    <property type="match status" value="1"/>
</dbReference>
<dbReference type="PANTHER" id="PTHR11040">
    <property type="entry name" value="ZINC/IRON TRANSPORTER"/>
    <property type="match status" value="1"/>
</dbReference>
<evidence type="ECO:0000256" key="1">
    <source>
        <dbReference type="ARBA" id="ARBA00004141"/>
    </source>
</evidence>
<feature type="transmembrane region" description="Helical" evidence="5">
    <location>
        <begin position="361"/>
        <end position="381"/>
    </location>
</feature>
<evidence type="ECO:0000313" key="7">
    <source>
        <dbReference type="Proteomes" id="UP000735302"/>
    </source>
</evidence>
<comment type="caution">
    <text evidence="6">The sequence shown here is derived from an EMBL/GenBank/DDBJ whole genome shotgun (WGS) entry which is preliminary data.</text>
</comment>
<dbReference type="GO" id="GO:0016020">
    <property type="term" value="C:membrane"/>
    <property type="evidence" value="ECO:0007669"/>
    <property type="project" value="UniProtKB-SubCell"/>
</dbReference>
<dbReference type="AlphaFoldDB" id="A0AAV4CYB8"/>
<keyword evidence="3 5" id="KW-1133">Transmembrane helix</keyword>
<keyword evidence="2 5" id="KW-0812">Transmembrane</keyword>
<evidence type="ECO:0000313" key="6">
    <source>
        <dbReference type="EMBL" id="GFO36918.1"/>
    </source>
</evidence>
<feature type="transmembrane region" description="Helical" evidence="5">
    <location>
        <begin position="320"/>
        <end position="341"/>
    </location>
</feature>
<dbReference type="InterPro" id="IPR003689">
    <property type="entry name" value="ZIP"/>
</dbReference>
<dbReference type="GO" id="GO:0005385">
    <property type="term" value="F:zinc ion transmembrane transporter activity"/>
    <property type="evidence" value="ECO:0007669"/>
    <property type="project" value="TreeGrafter"/>
</dbReference>
<feature type="transmembrane region" description="Helical" evidence="5">
    <location>
        <begin position="402"/>
        <end position="423"/>
    </location>
</feature>
<feature type="transmembrane region" description="Helical" evidence="5">
    <location>
        <begin position="278"/>
        <end position="299"/>
    </location>
</feature>
<protein>
    <submittedName>
        <fullName evidence="6">Zinc transporter zip1-like</fullName>
    </submittedName>
</protein>
<dbReference type="EMBL" id="BLXT01007159">
    <property type="protein sequence ID" value="GFO36918.1"/>
    <property type="molecule type" value="Genomic_DNA"/>
</dbReference>
<feature type="transmembrane region" description="Helical" evidence="5">
    <location>
        <begin position="109"/>
        <end position="131"/>
    </location>
</feature>
<feature type="transmembrane region" description="Helical" evidence="5">
    <location>
        <begin position="12"/>
        <end position="32"/>
    </location>
</feature>
<reference evidence="6 7" key="1">
    <citation type="journal article" date="2021" name="Elife">
        <title>Chloroplast acquisition without the gene transfer in kleptoplastic sea slugs, Plakobranchus ocellatus.</title>
        <authorList>
            <person name="Maeda T."/>
            <person name="Takahashi S."/>
            <person name="Yoshida T."/>
            <person name="Shimamura S."/>
            <person name="Takaki Y."/>
            <person name="Nagai Y."/>
            <person name="Toyoda A."/>
            <person name="Suzuki Y."/>
            <person name="Arimoto A."/>
            <person name="Ishii H."/>
            <person name="Satoh N."/>
            <person name="Nishiyama T."/>
            <person name="Hasebe M."/>
            <person name="Maruyama T."/>
            <person name="Minagawa J."/>
            <person name="Obokata J."/>
            <person name="Shigenobu S."/>
        </authorList>
    </citation>
    <scope>NUCLEOTIDE SEQUENCE [LARGE SCALE GENOMIC DNA]</scope>
</reference>
<feature type="transmembrane region" description="Helical" evidence="5">
    <location>
        <begin position="253"/>
        <end position="272"/>
    </location>
</feature>
<comment type="subcellular location">
    <subcellularLocation>
        <location evidence="1">Membrane</location>
        <topology evidence="1">Multi-pass membrane protein</topology>
    </subcellularLocation>
</comment>
<dbReference type="Proteomes" id="UP000735302">
    <property type="component" value="Unassembled WGS sequence"/>
</dbReference>
<feature type="transmembrane region" description="Helical" evidence="5">
    <location>
        <begin position="44"/>
        <end position="65"/>
    </location>
</feature>
<sequence length="430" mass="46912">MDAVELKILSGIVMFILALFFGSAPFLFFIRFAKSEKNKTPHPLIKYLYALASGVLLATCLLHLLPESLRAVYDVIGDASGGNDWLINCNTTLIAEGSGGNSIINNDGLYPVAELMVALGFLFIYSVDIMFRTWQTFGKHNSGDETALSSASECRREGCTSGNESSLEDSLSDRARSMQDLDTRETSFLSENGSLNCNQRNYGTDVDVSEDESLHQISSQQCLSHSEENHLLNVAGQSSRLATGKQSSNVRSMALVAALCIHGFFDGVMLGLQTSERVLLSLLIALSLHKSFVSISLSLTLFNNFQPESEKKFNFVAAEVLYVFLFASVAPLGLALSSAFVHTTFDLSRENGAKDNSNSNVSVIPGCLQAFSVGTFMYVTFSEIADLSQQSKTHSSDSRRKALVRVLISHIFLVMGFVFMAWLRAAVGDS</sequence>
<keyword evidence="7" id="KW-1185">Reference proteome</keyword>
<evidence type="ECO:0000256" key="2">
    <source>
        <dbReference type="ARBA" id="ARBA00022692"/>
    </source>
</evidence>
<name>A0AAV4CYB8_9GAST</name>
<accession>A0AAV4CYB8</accession>
<organism evidence="6 7">
    <name type="scientific">Plakobranchus ocellatus</name>
    <dbReference type="NCBI Taxonomy" id="259542"/>
    <lineage>
        <taxon>Eukaryota</taxon>
        <taxon>Metazoa</taxon>
        <taxon>Spiralia</taxon>
        <taxon>Lophotrochozoa</taxon>
        <taxon>Mollusca</taxon>
        <taxon>Gastropoda</taxon>
        <taxon>Heterobranchia</taxon>
        <taxon>Euthyneura</taxon>
        <taxon>Panpulmonata</taxon>
        <taxon>Sacoglossa</taxon>
        <taxon>Placobranchoidea</taxon>
        <taxon>Plakobranchidae</taxon>
        <taxon>Plakobranchus</taxon>
    </lineage>
</organism>
<proteinExistence type="predicted"/>
<dbReference type="PANTHER" id="PTHR11040:SF44">
    <property type="entry name" value="PROTEIN ZNTC-RELATED"/>
    <property type="match status" value="1"/>
</dbReference>
<evidence type="ECO:0000256" key="4">
    <source>
        <dbReference type="ARBA" id="ARBA00023136"/>
    </source>
</evidence>
<evidence type="ECO:0000256" key="5">
    <source>
        <dbReference type="SAM" id="Phobius"/>
    </source>
</evidence>